<organism evidence="1 2">
    <name type="scientific">Lipomyces kononenkoae</name>
    <name type="common">Yeast</name>
    <dbReference type="NCBI Taxonomy" id="34357"/>
    <lineage>
        <taxon>Eukaryota</taxon>
        <taxon>Fungi</taxon>
        <taxon>Dikarya</taxon>
        <taxon>Ascomycota</taxon>
        <taxon>Saccharomycotina</taxon>
        <taxon>Lipomycetes</taxon>
        <taxon>Lipomycetales</taxon>
        <taxon>Lipomycetaceae</taxon>
        <taxon>Lipomyces</taxon>
    </lineage>
</organism>
<evidence type="ECO:0000313" key="2">
    <source>
        <dbReference type="Proteomes" id="UP001433508"/>
    </source>
</evidence>
<comment type="caution">
    <text evidence="1">The sequence shown here is derived from an EMBL/GenBank/DDBJ whole genome shotgun (WGS) entry which is preliminary data.</text>
</comment>
<gene>
    <name evidence="1" type="ORF">V1525DRAFT_386734</name>
</gene>
<keyword evidence="2" id="KW-1185">Reference proteome</keyword>
<reference evidence="2" key="1">
    <citation type="journal article" date="2024" name="Front. Bioeng. Biotechnol.">
        <title>Genome-scale model development and genomic sequencing of the oleaginous clade Lipomyces.</title>
        <authorList>
            <person name="Czajka J.J."/>
            <person name="Han Y."/>
            <person name="Kim J."/>
            <person name="Mondo S.J."/>
            <person name="Hofstad B.A."/>
            <person name="Robles A."/>
            <person name="Haridas S."/>
            <person name="Riley R."/>
            <person name="LaButti K."/>
            <person name="Pangilinan J."/>
            <person name="Andreopoulos W."/>
            <person name="Lipzen A."/>
            <person name="Yan J."/>
            <person name="Wang M."/>
            <person name="Ng V."/>
            <person name="Grigoriev I.V."/>
            <person name="Spatafora J.W."/>
            <person name="Magnuson J.K."/>
            <person name="Baker S.E."/>
            <person name="Pomraning K.R."/>
        </authorList>
    </citation>
    <scope>NUCLEOTIDE SEQUENCE [LARGE SCALE GENOMIC DNA]</scope>
    <source>
        <strain evidence="2">CBS 7786</strain>
    </source>
</reference>
<evidence type="ECO:0000313" key="1">
    <source>
        <dbReference type="EMBL" id="KAK9239173.1"/>
    </source>
</evidence>
<dbReference type="Proteomes" id="UP001433508">
    <property type="component" value="Unassembled WGS sequence"/>
</dbReference>
<dbReference type="EMBL" id="MU971348">
    <property type="protein sequence ID" value="KAK9239173.1"/>
    <property type="molecule type" value="Genomic_DNA"/>
</dbReference>
<accession>A0ACC3T5E4</accession>
<proteinExistence type="predicted"/>
<name>A0ACC3T5E4_LIPKO</name>
<sequence>MVTSISSSGAAEIPYSSSSPLAKSRGDNSSSEPLVHRLPSQSLLSYLQRLDAAESNFSTRLPSLDMIMRGGVTRGKVTELSGPPGSGKTSIALQVASSAIQSQAKVLWIDTASKIPASRLLRSLPPSISRDDLNDRVAHLQLASFASLLALFVCPPAYLSSYALIVIDDLSTLTAPAFAAVGYAAPQPAPPPLQHPQFDQAFPSDASQQAFAYETPKRQKQEDPGTKRSRVITELVARMAQVAERSNAAVLVLTRMVSRIGGGDARMVSSLGEGQHLAGLWTRLFLFRNDVALAVPSKMPGRRPSRTIMVRAVPHACAVKCAGVNYEDAPSVGVFRIVQDGIVETREWFEDLTTRCASQESDVASRSPQWQQVNAKKRWTVDDSDQCGKDNDDFLRSDFQATIPATGEVDGPSQKKIKPMVVYDIEELEDEDFEIDENDLL</sequence>
<keyword evidence="1" id="KW-0378">Hydrolase</keyword>
<protein>
    <submittedName>
        <fullName evidence="1">P-loop containing nucleoside triphosphate hydrolase protein</fullName>
    </submittedName>
</protein>